<organism evidence="1">
    <name type="scientific">Anguilla anguilla</name>
    <name type="common">European freshwater eel</name>
    <name type="synonym">Muraena anguilla</name>
    <dbReference type="NCBI Taxonomy" id="7936"/>
    <lineage>
        <taxon>Eukaryota</taxon>
        <taxon>Metazoa</taxon>
        <taxon>Chordata</taxon>
        <taxon>Craniata</taxon>
        <taxon>Vertebrata</taxon>
        <taxon>Euteleostomi</taxon>
        <taxon>Actinopterygii</taxon>
        <taxon>Neopterygii</taxon>
        <taxon>Teleostei</taxon>
        <taxon>Anguilliformes</taxon>
        <taxon>Anguillidae</taxon>
        <taxon>Anguilla</taxon>
    </lineage>
</organism>
<reference evidence="1" key="1">
    <citation type="submission" date="2014-11" db="EMBL/GenBank/DDBJ databases">
        <authorList>
            <person name="Amaro Gonzalez C."/>
        </authorList>
    </citation>
    <scope>NUCLEOTIDE SEQUENCE</scope>
</reference>
<protein>
    <submittedName>
        <fullName evidence="1">Uncharacterized protein</fullName>
    </submittedName>
</protein>
<name>A0A0E9V6P6_ANGAN</name>
<dbReference type="EMBL" id="GBXM01034813">
    <property type="protein sequence ID" value="JAH73764.1"/>
    <property type="molecule type" value="Transcribed_RNA"/>
</dbReference>
<evidence type="ECO:0000313" key="1">
    <source>
        <dbReference type="EMBL" id="JAH73764.1"/>
    </source>
</evidence>
<proteinExistence type="predicted"/>
<accession>A0A0E9V6P6</accession>
<reference evidence="1" key="2">
    <citation type="journal article" date="2015" name="Fish Shellfish Immunol.">
        <title>Early steps in the European eel (Anguilla anguilla)-Vibrio vulnificus interaction in the gills: Role of the RtxA13 toxin.</title>
        <authorList>
            <person name="Callol A."/>
            <person name="Pajuelo D."/>
            <person name="Ebbesson L."/>
            <person name="Teles M."/>
            <person name="MacKenzie S."/>
            <person name="Amaro C."/>
        </authorList>
    </citation>
    <scope>NUCLEOTIDE SEQUENCE</scope>
</reference>
<dbReference type="AlphaFoldDB" id="A0A0E9V6P6"/>
<sequence length="68" mass="7684">METQIGTIHTNVVVSYVCIGHYLNKVAQSKVISISFPSYCLLITARSAFQLIHPSAQIKFETQYLKRP</sequence>